<gene>
    <name evidence="2" type="ORF">LCGC14_1500940</name>
</gene>
<feature type="transmembrane region" description="Helical" evidence="1">
    <location>
        <begin position="174"/>
        <end position="196"/>
    </location>
</feature>
<keyword evidence="1" id="KW-1133">Transmembrane helix</keyword>
<feature type="transmembrane region" description="Helical" evidence="1">
    <location>
        <begin position="46"/>
        <end position="69"/>
    </location>
</feature>
<dbReference type="EMBL" id="LAZR01010889">
    <property type="protein sequence ID" value="KKM64486.1"/>
    <property type="molecule type" value="Genomic_DNA"/>
</dbReference>
<feature type="transmembrane region" description="Helical" evidence="1">
    <location>
        <begin position="205"/>
        <end position="223"/>
    </location>
</feature>
<evidence type="ECO:0000313" key="2">
    <source>
        <dbReference type="EMBL" id="KKM64486.1"/>
    </source>
</evidence>
<evidence type="ECO:0008006" key="3">
    <source>
        <dbReference type="Google" id="ProtNLM"/>
    </source>
</evidence>
<feature type="transmembrane region" description="Helical" evidence="1">
    <location>
        <begin position="235"/>
        <end position="253"/>
    </location>
</feature>
<dbReference type="AlphaFoldDB" id="A0A0F9JPY6"/>
<sequence length="266" mass="30243">MNQKSSSCEESLEKNFNRFVRDNIIKIRMKSKQIYDKLTEPKIIKISIYISLLFFLPGLIIGIAIAANFGPFGYSLLYNYISDLGSKKYTPAPFILDITVIISAVFILPLILNLGRLYTSAPTDNIDNSKRMHYINHFRRIFGYIGLVSLIVGVIGLFNVGIFSLDRSPWNLHLIFASLTFVGFAFGSFFTGLAIIMKKKIIPRTIGFFMVLGPPISGILFLIGPQPLTRQLLEWVMTFMALAWYYPLTFITLQKTNTLLFFKSGY</sequence>
<feature type="transmembrane region" description="Helical" evidence="1">
    <location>
        <begin position="141"/>
        <end position="162"/>
    </location>
</feature>
<keyword evidence="1" id="KW-0472">Membrane</keyword>
<evidence type="ECO:0000256" key="1">
    <source>
        <dbReference type="SAM" id="Phobius"/>
    </source>
</evidence>
<comment type="caution">
    <text evidence="2">The sequence shown here is derived from an EMBL/GenBank/DDBJ whole genome shotgun (WGS) entry which is preliminary data.</text>
</comment>
<reference evidence="2" key="1">
    <citation type="journal article" date="2015" name="Nature">
        <title>Complex archaea that bridge the gap between prokaryotes and eukaryotes.</title>
        <authorList>
            <person name="Spang A."/>
            <person name="Saw J.H."/>
            <person name="Jorgensen S.L."/>
            <person name="Zaremba-Niedzwiedzka K."/>
            <person name="Martijn J."/>
            <person name="Lind A.E."/>
            <person name="van Eijk R."/>
            <person name="Schleper C."/>
            <person name="Guy L."/>
            <person name="Ettema T.J."/>
        </authorList>
    </citation>
    <scope>NUCLEOTIDE SEQUENCE</scope>
</reference>
<accession>A0A0F9JPY6</accession>
<name>A0A0F9JPY6_9ZZZZ</name>
<proteinExistence type="predicted"/>
<keyword evidence="1" id="KW-0812">Transmembrane</keyword>
<protein>
    <recommendedName>
        <fullName evidence="3">DUF998 domain-containing protein</fullName>
    </recommendedName>
</protein>
<organism evidence="2">
    <name type="scientific">marine sediment metagenome</name>
    <dbReference type="NCBI Taxonomy" id="412755"/>
    <lineage>
        <taxon>unclassified sequences</taxon>
        <taxon>metagenomes</taxon>
        <taxon>ecological metagenomes</taxon>
    </lineage>
</organism>
<feature type="transmembrane region" description="Helical" evidence="1">
    <location>
        <begin position="89"/>
        <end position="112"/>
    </location>
</feature>